<dbReference type="InterPro" id="IPR006311">
    <property type="entry name" value="TAT_signal"/>
</dbReference>
<keyword evidence="1" id="KW-0732">Signal</keyword>
<dbReference type="AlphaFoldDB" id="A0A1C4WWZ8"/>
<dbReference type="PROSITE" id="PS51318">
    <property type="entry name" value="TAT"/>
    <property type="match status" value="1"/>
</dbReference>
<dbReference type="EMBL" id="LT607411">
    <property type="protein sequence ID" value="SCF00755.1"/>
    <property type="molecule type" value="Genomic_DNA"/>
</dbReference>
<keyword evidence="3" id="KW-1185">Reference proteome</keyword>
<accession>A0A1C4WWZ8</accession>
<sequence length="50" mass="5021">MPTPRSVRLRRRGLLGIPALVAAALTVAARPGAAAAAPKAECLADLLGES</sequence>
<dbReference type="RefSeq" id="WP_167402594.1">
    <property type="nucleotide sequence ID" value="NZ_LT607411.1"/>
</dbReference>
<feature type="signal peptide" evidence="1">
    <location>
        <begin position="1"/>
        <end position="28"/>
    </location>
</feature>
<evidence type="ECO:0000313" key="3">
    <source>
        <dbReference type="Proteomes" id="UP000198242"/>
    </source>
</evidence>
<name>A0A1C4WWZ8_MICVI</name>
<protein>
    <submittedName>
        <fullName evidence="2">Uncharacterized protein</fullName>
    </submittedName>
</protein>
<feature type="chain" id="PRO_5038784865" evidence="1">
    <location>
        <begin position="29"/>
        <end position="50"/>
    </location>
</feature>
<gene>
    <name evidence="2" type="ORF">GA0074695_2835</name>
</gene>
<proteinExistence type="predicted"/>
<dbReference type="Proteomes" id="UP000198242">
    <property type="component" value="Chromosome I"/>
</dbReference>
<evidence type="ECO:0000256" key="1">
    <source>
        <dbReference type="SAM" id="SignalP"/>
    </source>
</evidence>
<reference evidence="3" key="1">
    <citation type="submission" date="2016-06" db="EMBL/GenBank/DDBJ databases">
        <authorList>
            <person name="Varghese N."/>
            <person name="Submissions Spin"/>
        </authorList>
    </citation>
    <scope>NUCLEOTIDE SEQUENCE [LARGE SCALE GENOMIC DNA]</scope>
    <source>
        <strain evidence="3">DSM 43909</strain>
    </source>
</reference>
<organism evidence="2 3">
    <name type="scientific">Micromonospora viridifaciens</name>
    <dbReference type="NCBI Taxonomy" id="1881"/>
    <lineage>
        <taxon>Bacteria</taxon>
        <taxon>Bacillati</taxon>
        <taxon>Actinomycetota</taxon>
        <taxon>Actinomycetes</taxon>
        <taxon>Micromonosporales</taxon>
        <taxon>Micromonosporaceae</taxon>
        <taxon>Micromonospora</taxon>
    </lineage>
</organism>
<evidence type="ECO:0000313" key="2">
    <source>
        <dbReference type="EMBL" id="SCF00755.1"/>
    </source>
</evidence>